<dbReference type="EMBL" id="BKCP01004002">
    <property type="protein sequence ID" value="GER29568.1"/>
    <property type="molecule type" value="Genomic_DNA"/>
</dbReference>
<dbReference type="Proteomes" id="UP000325081">
    <property type="component" value="Unassembled WGS sequence"/>
</dbReference>
<dbReference type="AlphaFoldDB" id="A0A5A7PAM7"/>
<gene>
    <name evidence="1" type="ORF">STAS_05441</name>
</gene>
<evidence type="ECO:0000313" key="1">
    <source>
        <dbReference type="EMBL" id="GER29568.1"/>
    </source>
</evidence>
<proteinExistence type="predicted"/>
<dbReference type="GO" id="GO:0016874">
    <property type="term" value="F:ligase activity"/>
    <property type="evidence" value="ECO:0007669"/>
    <property type="project" value="UniProtKB-KW"/>
</dbReference>
<evidence type="ECO:0000313" key="2">
    <source>
        <dbReference type="Proteomes" id="UP000325081"/>
    </source>
</evidence>
<name>A0A5A7PAM7_STRAF</name>
<organism evidence="1 2">
    <name type="scientific">Striga asiatica</name>
    <name type="common">Asiatic witchweed</name>
    <name type="synonym">Buchnera asiatica</name>
    <dbReference type="NCBI Taxonomy" id="4170"/>
    <lineage>
        <taxon>Eukaryota</taxon>
        <taxon>Viridiplantae</taxon>
        <taxon>Streptophyta</taxon>
        <taxon>Embryophyta</taxon>
        <taxon>Tracheophyta</taxon>
        <taxon>Spermatophyta</taxon>
        <taxon>Magnoliopsida</taxon>
        <taxon>eudicotyledons</taxon>
        <taxon>Gunneridae</taxon>
        <taxon>Pentapetalae</taxon>
        <taxon>asterids</taxon>
        <taxon>lamiids</taxon>
        <taxon>Lamiales</taxon>
        <taxon>Orobanchaceae</taxon>
        <taxon>Buchnereae</taxon>
        <taxon>Striga</taxon>
    </lineage>
</organism>
<comment type="caution">
    <text evidence="1">The sequence shown here is derived from an EMBL/GenBank/DDBJ whole genome shotgun (WGS) entry which is preliminary data.</text>
</comment>
<accession>A0A5A7PAM7</accession>
<keyword evidence="1" id="KW-0436">Ligase</keyword>
<reference evidence="2" key="1">
    <citation type="journal article" date="2019" name="Curr. Biol.">
        <title>Genome Sequence of Striga asiatica Provides Insight into the Evolution of Plant Parasitism.</title>
        <authorList>
            <person name="Yoshida S."/>
            <person name="Kim S."/>
            <person name="Wafula E.K."/>
            <person name="Tanskanen J."/>
            <person name="Kim Y.M."/>
            <person name="Honaas L."/>
            <person name="Yang Z."/>
            <person name="Spallek T."/>
            <person name="Conn C.E."/>
            <person name="Ichihashi Y."/>
            <person name="Cheong K."/>
            <person name="Cui S."/>
            <person name="Der J.P."/>
            <person name="Gundlach H."/>
            <person name="Jiao Y."/>
            <person name="Hori C."/>
            <person name="Ishida J.K."/>
            <person name="Kasahara H."/>
            <person name="Kiba T."/>
            <person name="Kim M.S."/>
            <person name="Koo N."/>
            <person name="Laohavisit A."/>
            <person name="Lee Y.H."/>
            <person name="Lumba S."/>
            <person name="McCourt P."/>
            <person name="Mortimer J.C."/>
            <person name="Mutuku J.M."/>
            <person name="Nomura T."/>
            <person name="Sasaki-Sekimoto Y."/>
            <person name="Seto Y."/>
            <person name="Wang Y."/>
            <person name="Wakatake T."/>
            <person name="Sakakibara H."/>
            <person name="Demura T."/>
            <person name="Yamaguchi S."/>
            <person name="Yoneyama K."/>
            <person name="Manabe R.I."/>
            <person name="Nelson D.C."/>
            <person name="Schulman A.H."/>
            <person name="Timko M.P."/>
            <person name="dePamphilis C.W."/>
            <person name="Choi D."/>
            <person name="Shirasu K."/>
        </authorList>
    </citation>
    <scope>NUCLEOTIDE SEQUENCE [LARGE SCALE GENOMIC DNA]</scope>
    <source>
        <strain evidence="2">cv. UVA1</strain>
    </source>
</reference>
<protein>
    <submittedName>
        <fullName evidence="1">Alanine--tRNA ligase</fullName>
    </submittedName>
</protein>
<sequence length="136" mass="15253">MRVRCLRVWFKHMLKQPEMCQTMEIFADRVEIAESRTCARTRRALLLKVVGELASTRDKGPLSDRTEVSSSFPWSPEMMAAERRGGAARVICAWKRSTTIGKAGLLAVMVMATELVHDKDGLTTLLEDGDGGDRKR</sequence>
<keyword evidence="2" id="KW-1185">Reference proteome</keyword>